<dbReference type="PROSITE" id="PS51450">
    <property type="entry name" value="LRR"/>
    <property type="match status" value="1"/>
</dbReference>
<dbReference type="EnsemblMetazoa" id="CLYHEMT009709.1">
    <property type="protein sequence ID" value="CLYHEMP009709.1"/>
    <property type="gene ID" value="CLYHEMG009709"/>
</dbReference>
<dbReference type="GO" id="GO:0004674">
    <property type="term" value="F:protein serine/threonine kinase activity"/>
    <property type="evidence" value="ECO:0007669"/>
    <property type="project" value="TreeGrafter"/>
</dbReference>
<organism evidence="5 6">
    <name type="scientific">Clytia hemisphaerica</name>
    <dbReference type="NCBI Taxonomy" id="252671"/>
    <lineage>
        <taxon>Eukaryota</taxon>
        <taxon>Metazoa</taxon>
        <taxon>Cnidaria</taxon>
        <taxon>Hydrozoa</taxon>
        <taxon>Hydroidolina</taxon>
        <taxon>Leptothecata</taxon>
        <taxon>Obeliida</taxon>
        <taxon>Clytiidae</taxon>
        <taxon>Clytia</taxon>
    </lineage>
</organism>
<dbReference type="Pfam" id="PF02338">
    <property type="entry name" value="OTU"/>
    <property type="match status" value="1"/>
</dbReference>
<dbReference type="GO" id="GO:0005524">
    <property type="term" value="F:ATP binding"/>
    <property type="evidence" value="ECO:0007669"/>
    <property type="project" value="InterPro"/>
</dbReference>
<dbReference type="InterPro" id="IPR038765">
    <property type="entry name" value="Papain-like_cys_pep_sf"/>
</dbReference>
<dbReference type="PROSITE" id="PS50011">
    <property type="entry name" value="PROTEIN_KINASE_DOM"/>
    <property type="match status" value="1"/>
</dbReference>
<keyword evidence="2" id="KW-0677">Repeat</keyword>
<evidence type="ECO:0000256" key="2">
    <source>
        <dbReference type="ARBA" id="ARBA00022737"/>
    </source>
</evidence>
<accession>A0A7M5V4W3</accession>
<dbReference type="PANTHER" id="PTHR44167">
    <property type="entry name" value="OVARIAN-SPECIFIC SERINE/THREONINE-PROTEIN KINASE LOK-RELATED"/>
    <property type="match status" value="1"/>
</dbReference>
<dbReference type="Gene3D" id="3.90.70.80">
    <property type="match status" value="1"/>
</dbReference>
<dbReference type="OrthoDB" id="5987807at2759"/>
<name>A0A7M5V4W3_9CNID</name>
<keyword evidence="6" id="KW-1185">Reference proteome</keyword>
<dbReference type="GeneID" id="136803950"/>
<feature type="domain" description="OTU" evidence="4">
    <location>
        <begin position="2085"/>
        <end position="2215"/>
    </location>
</feature>
<dbReference type="Proteomes" id="UP000594262">
    <property type="component" value="Unplaced"/>
</dbReference>
<keyword evidence="1" id="KW-0433">Leucine-rich repeat</keyword>
<protein>
    <submittedName>
        <fullName evidence="5">Uncharacterized protein</fullName>
    </submittedName>
</protein>
<dbReference type="InterPro" id="IPR011009">
    <property type="entry name" value="Kinase-like_dom_sf"/>
</dbReference>
<evidence type="ECO:0000313" key="6">
    <source>
        <dbReference type="Proteomes" id="UP000594262"/>
    </source>
</evidence>
<dbReference type="PROSITE" id="PS50802">
    <property type="entry name" value="OTU"/>
    <property type="match status" value="1"/>
</dbReference>
<dbReference type="Pfam" id="PF00069">
    <property type="entry name" value="Pkinase"/>
    <property type="match status" value="1"/>
</dbReference>
<dbReference type="InterPro" id="IPR001611">
    <property type="entry name" value="Leu-rich_rpt"/>
</dbReference>
<dbReference type="InterPro" id="IPR000719">
    <property type="entry name" value="Prot_kinase_dom"/>
</dbReference>
<dbReference type="Gene3D" id="3.80.10.10">
    <property type="entry name" value="Ribonuclease Inhibitor"/>
    <property type="match status" value="2"/>
</dbReference>
<evidence type="ECO:0000259" key="4">
    <source>
        <dbReference type="PROSITE" id="PS50802"/>
    </source>
</evidence>
<dbReference type="InterPro" id="IPR003323">
    <property type="entry name" value="OTU_dom"/>
</dbReference>
<reference evidence="5" key="1">
    <citation type="submission" date="2021-01" db="UniProtKB">
        <authorList>
            <consortium name="EnsemblMetazoa"/>
        </authorList>
    </citation>
    <scope>IDENTIFICATION</scope>
</reference>
<dbReference type="InterPro" id="IPR036770">
    <property type="entry name" value="Ankyrin_rpt-contain_sf"/>
</dbReference>
<sequence length="2215" mass="256146">MSLAEIKEHLRKKEHIDCAELYQNGDNEVNKEQPYFVDRLRLLHEVVDSPQLCNVQNIECLFKLGADPTEKQINEDTALHMAVQQQKVDIDIIRALVNSQHGESAECRMNGKPCICGKKALLVSNNRQKTPRQLDYISDEVLSFLNMEELILAIHNASISLNDKDTTGFKNVHQVLKKIGRTLPDDFSQELLNLLLKLEGDHHFWVLPMLSYLLTINNLDEIACMAIDKPKWQTYYMAKSLIKIKRCHPLSTVVEKDNFIHTWHQIFKFNEEKKELECLDNDLRYPETKERRDNKEEYLKFIKNEKVLMYLISVAANNLLEDKTVLYLLITKSLLHDLKEMKEYILNWKHLGLRNLDLSGQELQCFHDKTTWIALNNNSLKSIPKMPRSNQWKSLTFINLEGNKLENIGPEIFTLKPLQRINLNNNQIKFLPNIDKFAETLTCLELSKNFLTNLPKALAKSSITSLYLAENKFESLPLSICEMPLTYLDLSGNKNIIDFPIDLGRLIRSDSQSSPNLKIDDMNQLCYPQNMIEKPRLLLAYLRSEFLKTSIRNQEMNLMFVGPFSKWNRILSANLLNEKVTPIDDENKEIEFPSHDGYSLKYKSIKMSLQSLQYQLKPVIFPGQLDWTQVFLTNRSLYLVVWVKGSPSVLKEWLNCLVSYAPDSLIMIVKIHRFQTDDSTENIENSINSVVENNDKQSLIGQLRVEKTKIKREKKRKRDNSNRCQTELITFLDKEFKPSRNLHFGKWKGNNNLSLNEFWFNYIDMNDAKDIKKLRENIWEVALSLPVNFKNKNEDRILGWKIPKFYFALDEKIKENAKRKDKRIATISIQDVKDEIQRFDRQQDCNSPAILVNCLLDEDICEMLQFLKDTGHLMYFHKVNQKLNEVVILNFKPLQKLLKTLKDGHRTDPNMKELSREDLKQIMKDVTVDAISNDSHDNDENVLLAVDHVISLVENFKIGFNISENQICFHLGMEYYQQSYQGALHLKEKFNRVFTFECLPFGFWKKLLSRLSLYTNGIVNNDESPYSNYMNPKVTNSSPGEAYRQSFVYYQEEVVFIKIQILESRENNNSHPWIQRFEDIDRKEKVLVFIRGSERAKTCRIFTELIHHIETSIGDYPESTLKPFEDVRRWTRCPSCQYNRQGKVFGMEDCFKQYQENLEEKSFECPPCRKRWLMKDLFPDMVFADVPEILLPSCHVSADVDWSDAIEGGFGLVCRSTLTPCNRDHSALKVALKKQKDCVPFDDVNPMEIFFAFRHESVLSYKLADHPYIVTFLGIQRQQRITVTEWADEGSLSDRMKEGQSSFSRLLLYRIFFQISDALNFMHSLHISHRDLHAGNIFFFTEDTNIDTNVKLADFGVSVFANGRVLQEIIGMEKYRPPELFLFDSTYTASAVDIYAVGLNMYRALTFMKLFNGFLTQNLGLKKLMKRKGDFEKAFQFDQVRQDAICLKRMMRACIQYHPNDRVNDIKCIVYLLKHPCFQLLMNSIPLTTSPSYEMIMTKRFDSSTNLVKDQVHFVYAKENRDSNDITIRIRTVAGMDHIRKEGQKNVNDSREDLLTLIGDFTKEEMEFQSIQYDDLNVIVCIKLKDRFKIVLVPRGEKNKLSREYNTTMDDMIEGRFRKMQCLQNQLFVLYDDCTGEKTKTLITHGSFEPNLPEADNPTSTILSSVSFNIDFPEVKAIQLYELRANKAIKELDVKDFVADSRFLVLTIKQATQFFILSFYQEGALLLQEKYLTEDIGCEIKRMFLHNDKLIFVAAGEGKKVKILIYNISQAEKSDVYQIDIDTKKECNFSGLYTGPIDITSFCHANGTYWFGTHTGYIFIVSQIDGQLYSTPMKPYTSPVTDLILAENNVVLSYGKTLDKDAFTYSYNDSPGFPRESRVYEVLLEKWFQLNRDFLEARNKEKPVCHDFASDLLLVWDAPNSKDLARYQMKRTKGSATNEKLKRVRDHKKECGNKDRLHPENSNVVQGANSIAVQDASSNAVQGANSNVVQETNSNAVQETNSNAVQETNSNAVQETNSNAVQEANSNAVQETNSNAVQQVNSDVIQEKNSNEVQGANLTRSPTNRIPNPCTDQSAFTSILQQRGLKIYKVKGDGNCFFRAISHQLYDGDDSQYAHIRSKAITYILKNVDNFTGFLADGENILPYIQRMSQDGAYTDNLIIQATANAFQIAIDVINSNQVQYPGTREIPLTEGIPPRKRVVLGHYDQNHFDSTVPI</sequence>
<dbReference type="GO" id="GO:0044773">
    <property type="term" value="P:mitotic DNA damage checkpoint signaling"/>
    <property type="evidence" value="ECO:0007669"/>
    <property type="project" value="TreeGrafter"/>
</dbReference>
<dbReference type="SUPFAM" id="SSF56112">
    <property type="entry name" value="Protein kinase-like (PK-like)"/>
    <property type="match status" value="1"/>
</dbReference>
<dbReference type="InterPro" id="IPR032675">
    <property type="entry name" value="LRR_dom_sf"/>
</dbReference>
<dbReference type="Gene3D" id="1.25.40.20">
    <property type="entry name" value="Ankyrin repeat-containing domain"/>
    <property type="match status" value="1"/>
</dbReference>
<evidence type="ECO:0000313" key="5">
    <source>
        <dbReference type="EnsemblMetazoa" id="CLYHEMP009709.1"/>
    </source>
</evidence>
<dbReference type="PANTHER" id="PTHR44167:SF24">
    <property type="entry name" value="SERINE_THREONINE-PROTEIN KINASE CHK2"/>
    <property type="match status" value="1"/>
</dbReference>
<dbReference type="RefSeq" id="XP_066916776.1">
    <property type="nucleotide sequence ID" value="XM_067060675.1"/>
</dbReference>
<dbReference type="SUPFAM" id="SSF52058">
    <property type="entry name" value="L domain-like"/>
    <property type="match status" value="1"/>
</dbReference>
<dbReference type="Gene3D" id="1.10.510.10">
    <property type="entry name" value="Transferase(Phosphotransferase) domain 1"/>
    <property type="match status" value="1"/>
</dbReference>
<evidence type="ECO:0000259" key="3">
    <source>
        <dbReference type="PROSITE" id="PS50011"/>
    </source>
</evidence>
<dbReference type="CDD" id="cd22758">
    <property type="entry name" value="OTU_232R-like"/>
    <property type="match status" value="1"/>
</dbReference>
<feature type="domain" description="Protein kinase" evidence="3">
    <location>
        <begin position="1199"/>
        <end position="1478"/>
    </location>
</feature>
<proteinExistence type="predicted"/>
<dbReference type="GO" id="GO:0005634">
    <property type="term" value="C:nucleus"/>
    <property type="evidence" value="ECO:0007669"/>
    <property type="project" value="TreeGrafter"/>
</dbReference>
<dbReference type="SUPFAM" id="SSF54001">
    <property type="entry name" value="Cysteine proteinases"/>
    <property type="match status" value="1"/>
</dbReference>
<dbReference type="CDD" id="cd00180">
    <property type="entry name" value="PKc"/>
    <property type="match status" value="1"/>
</dbReference>
<evidence type="ECO:0000256" key="1">
    <source>
        <dbReference type="ARBA" id="ARBA00022614"/>
    </source>
</evidence>